<dbReference type="Proteomes" id="UP000219356">
    <property type="component" value="Unassembled WGS sequence"/>
</dbReference>
<accession>A0A285N6W4</accession>
<gene>
    <name evidence="3" type="ORF">SAMN05421503_0849</name>
</gene>
<feature type="domain" description="6-phospho-N-acetylmuramidase C-terminal" evidence="1">
    <location>
        <begin position="246"/>
        <end position="345"/>
    </location>
</feature>
<dbReference type="RefSeq" id="WP_097039510.1">
    <property type="nucleotide sequence ID" value="NZ_OBEK01000001.1"/>
</dbReference>
<dbReference type="PANTHER" id="PTHR38435">
    <property type="match status" value="1"/>
</dbReference>
<keyword evidence="4" id="KW-1185">Reference proteome</keyword>
<protein>
    <recommendedName>
        <fullName evidence="5">Outer surface protein</fullName>
    </recommendedName>
</protein>
<proteinExistence type="predicted"/>
<evidence type="ECO:0008006" key="5">
    <source>
        <dbReference type="Google" id="ProtNLM"/>
    </source>
</evidence>
<name>A0A285N6W4_9BACI</name>
<dbReference type="OrthoDB" id="5809921at2"/>
<feature type="domain" description="6-phospho-N-acetylmuramidase N-terminal" evidence="2">
    <location>
        <begin position="2"/>
        <end position="228"/>
    </location>
</feature>
<dbReference type="EMBL" id="OBEK01000001">
    <property type="protein sequence ID" value="SNZ05058.1"/>
    <property type="molecule type" value="Genomic_DNA"/>
</dbReference>
<evidence type="ECO:0000313" key="4">
    <source>
        <dbReference type="Proteomes" id="UP000219356"/>
    </source>
</evidence>
<dbReference type="SUPFAM" id="SSF51445">
    <property type="entry name" value="(Trans)glycosidases"/>
    <property type="match status" value="1"/>
</dbReference>
<dbReference type="InterPro" id="IPR008589">
    <property type="entry name" value="MupG"/>
</dbReference>
<dbReference type="Pfam" id="PF19200">
    <property type="entry name" value="MupG_N"/>
    <property type="match status" value="1"/>
</dbReference>
<organism evidence="3 4">
    <name type="scientific">Terribacillus aidingensis</name>
    <dbReference type="NCBI Taxonomy" id="586416"/>
    <lineage>
        <taxon>Bacteria</taxon>
        <taxon>Bacillati</taxon>
        <taxon>Bacillota</taxon>
        <taxon>Bacilli</taxon>
        <taxon>Bacillales</taxon>
        <taxon>Bacillaceae</taxon>
        <taxon>Terribacillus</taxon>
    </lineage>
</organism>
<dbReference type="InterPro" id="IPR043894">
    <property type="entry name" value="MupG_C"/>
</dbReference>
<dbReference type="InterPro" id="IPR017853">
    <property type="entry name" value="GH"/>
</dbReference>
<evidence type="ECO:0000313" key="3">
    <source>
        <dbReference type="EMBL" id="SNZ05058.1"/>
    </source>
</evidence>
<dbReference type="InterPro" id="IPR043797">
    <property type="entry name" value="MupG_N"/>
</dbReference>
<dbReference type="Pfam" id="PF05913">
    <property type="entry name" value="MupG_C"/>
    <property type="match status" value="1"/>
</dbReference>
<reference evidence="4" key="1">
    <citation type="submission" date="2017-09" db="EMBL/GenBank/DDBJ databases">
        <authorList>
            <person name="Varghese N."/>
            <person name="Submissions S."/>
        </authorList>
    </citation>
    <scope>NUCLEOTIDE SEQUENCE [LARGE SCALE GENOMIC DNA]</scope>
    <source>
        <strain evidence="4">CGMCC 1.8913</strain>
    </source>
</reference>
<dbReference type="Gene3D" id="3.20.20.70">
    <property type="entry name" value="Aldolase class I"/>
    <property type="match status" value="1"/>
</dbReference>
<dbReference type="SUPFAM" id="SSF50891">
    <property type="entry name" value="Cyclophilin-like"/>
    <property type="match status" value="1"/>
</dbReference>
<evidence type="ECO:0000259" key="1">
    <source>
        <dbReference type="Pfam" id="PF05913"/>
    </source>
</evidence>
<dbReference type="AlphaFoldDB" id="A0A285N6W4"/>
<dbReference type="PANTHER" id="PTHR38435:SF2">
    <property type="entry name" value="DUF871 DOMAIN-CONTAINING PROTEIN"/>
    <property type="match status" value="1"/>
</dbReference>
<dbReference type="InterPro" id="IPR013785">
    <property type="entry name" value="Aldolase_TIM"/>
</dbReference>
<dbReference type="Gene3D" id="2.40.100.10">
    <property type="entry name" value="Cyclophilin-like"/>
    <property type="match status" value="1"/>
</dbReference>
<sequence length="348" mass="38991">MLGIAVYLNDSIEEESIKKYYTAGFRSLFTSLHIPEEDASVYRTKLQFIGSIASSLGMEFIADISAASLEKLGLNWQSADIVLDWGLTGLRIDYGIEEEVIIRLSQQMTIALNASTLTEAQLVRLIEKGLSAAHTEVWHNFYPRPETGLALGDFLDKNRMFQSHGLKVQAFIPGDRNRRGPLYQGLPTLEQHRTYGTYAAFTELKAYGVDKVLIGDPDVSEEALVQLANRTLTLRAQALGAASDAHQLLAKGTQNRPDNARDVIRSEESRMSGMFKNVKIEPSNCIERREGAITIDNDLYLRYKGEIQIARRTLPQDNKVNVIGQVVAEDLPLLYYIIGGTHFRILWV</sequence>
<evidence type="ECO:0000259" key="2">
    <source>
        <dbReference type="Pfam" id="PF19200"/>
    </source>
</evidence>
<dbReference type="InterPro" id="IPR029000">
    <property type="entry name" value="Cyclophilin-like_dom_sf"/>
</dbReference>